<keyword evidence="3" id="KW-1185">Reference proteome</keyword>
<dbReference type="Gene3D" id="3.40.50.360">
    <property type="match status" value="1"/>
</dbReference>
<accession>A0A6F8YUN9</accession>
<evidence type="ECO:0000313" key="3">
    <source>
        <dbReference type="Proteomes" id="UP000503011"/>
    </source>
</evidence>
<organism evidence="2 3">
    <name type="scientific">Phytohabitans suffuscus</name>
    <dbReference type="NCBI Taxonomy" id="624315"/>
    <lineage>
        <taxon>Bacteria</taxon>
        <taxon>Bacillati</taxon>
        <taxon>Actinomycetota</taxon>
        <taxon>Actinomycetes</taxon>
        <taxon>Micromonosporales</taxon>
        <taxon>Micromonosporaceae</taxon>
    </lineage>
</organism>
<dbReference type="KEGG" id="psuu:Psuf_070790"/>
<dbReference type="Proteomes" id="UP000503011">
    <property type="component" value="Chromosome"/>
</dbReference>
<dbReference type="GO" id="GO:0010181">
    <property type="term" value="F:FMN binding"/>
    <property type="evidence" value="ECO:0007669"/>
    <property type="project" value="InterPro"/>
</dbReference>
<dbReference type="InterPro" id="IPR029039">
    <property type="entry name" value="Flavoprotein-like_sf"/>
</dbReference>
<dbReference type="EMBL" id="AP022871">
    <property type="protein sequence ID" value="BCB89766.1"/>
    <property type="molecule type" value="Genomic_DNA"/>
</dbReference>
<reference evidence="2 3" key="1">
    <citation type="submission" date="2020-03" db="EMBL/GenBank/DDBJ databases">
        <title>Whole genome shotgun sequence of Phytohabitans suffuscus NBRC 105367.</title>
        <authorList>
            <person name="Komaki H."/>
            <person name="Tamura T."/>
        </authorList>
    </citation>
    <scope>NUCLEOTIDE SEQUENCE [LARGE SCALE GENOMIC DNA]</scope>
    <source>
        <strain evidence="2 3">NBRC 105367</strain>
    </source>
</reference>
<proteinExistence type="predicted"/>
<gene>
    <name evidence="2" type="ORF">Psuf_070790</name>
</gene>
<dbReference type="AlphaFoldDB" id="A0A6F8YUN9"/>
<name>A0A6F8YUN9_9ACTN</name>
<protein>
    <submittedName>
        <fullName evidence="2">Flavodoxin</fullName>
    </submittedName>
</protein>
<dbReference type="GO" id="GO:0009055">
    <property type="term" value="F:electron transfer activity"/>
    <property type="evidence" value="ECO:0007669"/>
    <property type="project" value="InterPro"/>
</dbReference>
<dbReference type="RefSeq" id="WP_173161772.1">
    <property type="nucleotide sequence ID" value="NZ_AP022871.1"/>
</dbReference>
<dbReference type="PROSITE" id="PS00201">
    <property type="entry name" value="FLAVODOXIN"/>
    <property type="match status" value="1"/>
</dbReference>
<dbReference type="SUPFAM" id="SSF52218">
    <property type="entry name" value="Flavoproteins"/>
    <property type="match status" value="1"/>
</dbReference>
<dbReference type="InterPro" id="IPR001226">
    <property type="entry name" value="Flavodoxin_CS"/>
</dbReference>
<reference evidence="2 3" key="2">
    <citation type="submission" date="2020-03" db="EMBL/GenBank/DDBJ databases">
        <authorList>
            <person name="Ichikawa N."/>
            <person name="Kimura A."/>
            <person name="Kitahashi Y."/>
            <person name="Uohara A."/>
        </authorList>
    </citation>
    <scope>NUCLEOTIDE SEQUENCE [LARGE SCALE GENOMIC DNA]</scope>
    <source>
        <strain evidence="2 3">NBRC 105367</strain>
    </source>
</reference>
<evidence type="ECO:0000259" key="1">
    <source>
        <dbReference type="PROSITE" id="PS50902"/>
    </source>
</evidence>
<evidence type="ECO:0000313" key="2">
    <source>
        <dbReference type="EMBL" id="BCB89766.1"/>
    </source>
</evidence>
<feature type="domain" description="Flavodoxin-like" evidence="1">
    <location>
        <begin position="3"/>
        <end position="169"/>
    </location>
</feature>
<dbReference type="Pfam" id="PF00258">
    <property type="entry name" value="Flavodoxin_1"/>
    <property type="match status" value="1"/>
</dbReference>
<sequence length="176" mass="18593">MRALVVYESMYGNTHRIADAIGEGLAEVYRVDVVPVARAGAQLVQAADLLVVGGPTHVRGLSRATTRASAATEAGKPGSVLTLDPSAGGPGLRDWLATLPATHARAAAFDTRVDAPAVLTGRAASGIARRLRQHGLRLVAEPESFLVTKRNTLEPEQTARAREWGKRLAASLTRRG</sequence>
<dbReference type="PROSITE" id="PS50902">
    <property type="entry name" value="FLAVODOXIN_LIKE"/>
    <property type="match status" value="1"/>
</dbReference>
<dbReference type="InterPro" id="IPR008254">
    <property type="entry name" value="Flavodoxin/NO_synth"/>
</dbReference>